<dbReference type="InterPro" id="IPR036061">
    <property type="entry name" value="CheW-like_dom_sf"/>
</dbReference>
<protein>
    <submittedName>
        <fullName evidence="2">Purine-binding chemotaxis protein CheW</fullName>
    </submittedName>
</protein>
<dbReference type="InterPro" id="IPR002545">
    <property type="entry name" value="CheW-lke_dom"/>
</dbReference>
<dbReference type="SUPFAM" id="SSF50341">
    <property type="entry name" value="CheW-like"/>
    <property type="match status" value="1"/>
</dbReference>
<name>A0A1M6DQW6_9RHOB</name>
<dbReference type="Pfam" id="PF01584">
    <property type="entry name" value="CheW"/>
    <property type="match status" value="1"/>
</dbReference>
<dbReference type="Proteomes" id="UP000184292">
    <property type="component" value="Unassembled WGS sequence"/>
</dbReference>
<dbReference type="PANTHER" id="PTHR22617">
    <property type="entry name" value="CHEMOTAXIS SENSOR HISTIDINE KINASE-RELATED"/>
    <property type="match status" value="1"/>
</dbReference>
<dbReference type="STRING" id="1447782.SAMN05444417_1552"/>
<evidence type="ECO:0000313" key="2">
    <source>
        <dbReference type="EMBL" id="SHI75563.1"/>
    </source>
</evidence>
<organism evidence="2 3">
    <name type="scientific">Wenxinia saemankumensis</name>
    <dbReference type="NCBI Taxonomy" id="1447782"/>
    <lineage>
        <taxon>Bacteria</taxon>
        <taxon>Pseudomonadati</taxon>
        <taxon>Pseudomonadota</taxon>
        <taxon>Alphaproteobacteria</taxon>
        <taxon>Rhodobacterales</taxon>
        <taxon>Roseobacteraceae</taxon>
        <taxon>Wenxinia</taxon>
    </lineage>
</organism>
<dbReference type="PANTHER" id="PTHR22617:SF23">
    <property type="entry name" value="CHEMOTAXIS PROTEIN CHEW"/>
    <property type="match status" value="1"/>
</dbReference>
<dbReference type="InterPro" id="IPR039315">
    <property type="entry name" value="CheW"/>
</dbReference>
<feature type="domain" description="CheW-like" evidence="1">
    <location>
        <begin position="12"/>
        <end position="152"/>
    </location>
</feature>
<dbReference type="AlphaFoldDB" id="A0A1M6DQW6"/>
<dbReference type="Gene3D" id="2.40.50.180">
    <property type="entry name" value="CheA-289, Domain 4"/>
    <property type="match status" value="1"/>
</dbReference>
<dbReference type="GO" id="GO:0007165">
    <property type="term" value="P:signal transduction"/>
    <property type="evidence" value="ECO:0007669"/>
    <property type="project" value="InterPro"/>
</dbReference>
<reference evidence="2 3" key="1">
    <citation type="submission" date="2016-11" db="EMBL/GenBank/DDBJ databases">
        <authorList>
            <person name="Jaros S."/>
            <person name="Januszkiewicz K."/>
            <person name="Wedrychowicz H."/>
        </authorList>
    </citation>
    <scope>NUCLEOTIDE SEQUENCE [LARGE SCALE GENOMIC DNA]</scope>
    <source>
        <strain evidence="2 3">DSM 100565</strain>
    </source>
</reference>
<dbReference type="EMBL" id="FQYO01000003">
    <property type="protein sequence ID" value="SHI75563.1"/>
    <property type="molecule type" value="Genomic_DNA"/>
</dbReference>
<accession>A0A1M6DQW6</accession>
<dbReference type="RefSeq" id="WP_073327872.1">
    <property type="nucleotide sequence ID" value="NZ_FQYO01000003.1"/>
</dbReference>
<dbReference type="Gene3D" id="2.30.30.40">
    <property type="entry name" value="SH3 Domains"/>
    <property type="match status" value="1"/>
</dbReference>
<dbReference type="GO" id="GO:0006935">
    <property type="term" value="P:chemotaxis"/>
    <property type="evidence" value="ECO:0007669"/>
    <property type="project" value="InterPro"/>
</dbReference>
<dbReference type="PROSITE" id="PS50851">
    <property type="entry name" value="CHEW"/>
    <property type="match status" value="1"/>
</dbReference>
<proteinExistence type="predicted"/>
<sequence>MSTSPRWDESEIIEFVSLVAGGQSYCLEITQIREIRRWSSVTPLPYSERSVLGVMNLRGAVIPIIDLSEKLSLGPTDPTERHVIIVVANKDRTIGLLVDSVSEILTVKGEAIRETPNVKGESSIKAISGLLSIEEEMSRVIDLGALLPGHQDEAA</sequence>
<dbReference type="OrthoDB" id="9794382at2"/>
<keyword evidence="3" id="KW-1185">Reference proteome</keyword>
<dbReference type="GO" id="GO:0005829">
    <property type="term" value="C:cytosol"/>
    <property type="evidence" value="ECO:0007669"/>
    <property type="project" value="TreeGrafter"/>
</dbReference>
<evidence type="ECO:0000259" key="1">
    <source>
        <dbReference type="PROSITE" id="PS50851"/>
    </source>
</evidence>
<evidence type="ECO:0000313" key="3">
    <source>
        <dbReference type="Proteomes" id="UP000184292"/>
    </source>
</evidence>
<gene>
    <name evidence="2" type="ORF">SAMN05444417_1552</name>
</gene>
<dbReference type="SMART" id="SM00260">
    <property type="entry name" value="CheW"/>
    <property type="match status" value="1"/>
</dbReference>